<comment type="caution">
    <text evidence="1">The sequence shown here is derived from an EMBL/GenBank/DDBJ whole genome shotgun (WGS) entry which is preliminary data.</text>
</comment>
<organism evidence="1 2">
    <name type="scientific">Faecalibacterium prausnitzii</name>
    <dbReference type="NCBI Taxonomy" id="853"/>
    <lineage>
        <taxon>Bacteria</taxon>
        <taxon>Bacillati</taxon>
        <taxon>Bacillota</taxon>
        <taxon>Clostridia</taxon>
        <taxon>Eubacteriales</taxon>
        <taxon>Oscillospiraceae</taxon>
        <taxon>Faecalibacterium</taxon>
    </lineage>
</organism>
<dbReference type="InterPro" id="IPR021808">
    <property type="entry name" value="DUF3383"/>
</dbReference>
<dbReference type="Proteomes" id="UP000220904">
    <property type="component" value="Unassembled WGS sequence"/>
</dbReference>
<name>A0A2A7B585_9FIRM</name>
<evidence type="ECO:0008006" key="3">
    <source>
        <dbReference type="Google" id="ProtNLM"/>
    </source>
</evidence>
<protein>
    <recommendedName>
        <fullName evidence="3">DUF3383 family protein</fullName>
    </recommendedName>
</protein>
<accession>A0A2A7B585</accession>
<sequence>MNIDKIVQVDITISTSTTIDGGYDRMLIVGPLPETAGGKTTPDVASYTGIDELSAAGFTSTDPVFKAAQVAFSQSPRPKEIYIAVRKKVSGDTEVITDTLFRAKATSGWYAMCPVGVTEDEIQKIAAWVESNEKICVFQTTSLTTNPVQETMSRSATIHAKSEDEYINAALIARFLSYDPGSEMWAYKSLAAVNVQDLSDQETKTMDDANIMYFTKLGNANVVVGGKMASGEWIDTVRFCDWLKSKIQENEVNLFLQYSKIPYTKEGIALVESALRAALDEGVKNGGIAAPEISDNVQVPSYTITVPSISEITAATRKTRKLLGVKWTARLAGAINSTAISGTVNY</sequence>
<dbReference type="AlphaFoldDB" id="A0A2A7B585"/>
<dbReference type="RefSeq" id="WP_097792442.1">
    <property type="nucleotide sequence ID" value="NZ_NOUV01000014.1"/>
</dbReference>
<reference evidence="1 2" key="1">
    <citation type="journal article" date="2017" name="Front. Microbiol.">
        <title>New Insights into the Diversity of the Genus Faecalibacterium.</title>
        <authorList>
            <person name="Benevides L."/>
            <person name="Burman S."/>
            <person name="Martin R."/>
            <person name="Robert V."/>
            <person name="Thomas M."/>
            <person name="Miquel S."/>
            <person name="Chain F."/>
            <person name="Sokol H."/>
            <person name="Bermudez-Humaran L.G."/>
            <person name="Morrison M."/>
            <person name="Langella P."/>
            <person name="Azevedo V.A."/>
            <person name="Chatel J.M."/>
            <person name="Soares S."/>
        </authorList>
    </citation>
    <scope>NUCLEOTIDE SEQUENCE [LARGE SCALE GENOMIC DNA]</scope>
    <source>
        <strain evidence="1 2">AHMP21</strain>
    </source>
</reference>
<dbReference type="OrthoDB" id="1684431at2"/>
<proteinExistence type="predicted"/>
<dbReference type="Pfam" id="PF11863">
    <property type="entry name" value="DUF3383"/>
    <property type="match status" value="1"/>
</dbReference>
<evidence type="ECO:0000313" key="2">
    <source>
        <dbReference type="Proteomes" id="UP000220904"/>
    </source>
</evidence>
<evidence type="ECO:0000313" key="1">
    <source>
        <dbReference type="EMBL" id="PDX86570.1"/>
    </source>
</evidence>
<gene>
    <name evidence="1" type="ORF">CHR60_07440</name>
</gene>
<dbReference type="EMBL" id="NOUV01000014">
    <property type="protein sequence ID" value="PDX86570.1"/>
    <property type="molecule type" value="Genomic_DNA"/>
</dbReference>